<evidence type="ECO:0000256" key="3">
    <source>
        <dbReference type="ARBA" id="ARBA00022448"/>
    </source>
</evidence>
<evidence type="ECO:0000256" key="6">
    <source>
        <dbReference type="ARBA" id="ARBA00022692"/>
    </source>
</evidence>
<dbReference type="Pfam" id="PF25994">
    <property type="entry name" value="HH_AprE"/>
    <property type="match status" value="1"/>
</dbReference>
<comment type="similarity">
    <text evidence="2 9">Belongs to the membrane fusion protein (MFP) (TC 8.A.1) family.</text>
</comment>
<dbReference type="PANTHER" id="PTHR30386:SF17">
    <property type="entry name" value="ALKALINE PROTEASE SECRETION PROTEIN APRE"/>
    <property type="match status" value="1"/>
</dbReference>
<dbReference type="Gene3D" id="2.40.50.100">
    <property type="match status" value="1"/>
</dbReference>
<dbReference type="InterPro" id="IPR058781">
    <property type="entry name" value="HH_AprE-like"/>
</dbReference>
<keyword evidence="7 9" id="KW-1133">Transmembrane helix</keyword>
<organism evidence="13 14">
    <name type="scientific">Thalassobaculum litoreum DSM 18839</name>
    <dbReference type="NCBI Taxonomy" id="1123362"/>
    <lineage>
        <taxon>Bacteria</taxon>
        <taxon>Pseudomonadati</taxon>
        <taxon>Pseudomonadota</taxon>
        <taxon>Alphaproteobacteria</taxon>
        <taxon>Rhodospirillales</taxon>
        <taxon>Thalassobaculaceae</taxon>
        <taxon>Thalassobaculum</taxon>
    </lineage>
</organism>
<evidence type="ECO:0000256" key="1">
    <source>
        <dbReference type="ARBA" id="ARBA00004377"/>
    </source>
</evidence>
<evidence type="ECO:0000256" key="9">
    <source>
        <dbReference type="RuleBase" id="RU365093"/>
    </source>
</evidence>
<proteinExistence type="inferred from homology"/>
<dbReference type="GO" id="GO:0015031">
    <property type="term" value="P:protein transport"/>
    <property type="evidence" value="ECO:0007669"/>
    <property type="project" value="InterPro"/>
</dbReference>
<keyword evidence="14" id="KW-1185">Reference proteome</keyword>
<keyword evidence="10" id="KW-0175">Coiled coil</keyword>
<dbReference type="Pfam" id="PF26002">
    <property type="entry name" value="Beta-barrel_AprE"/>
    <property type="match status" value="1"/>
</dbReference>
<comment type="subcellular location">
    <subcellularLocation>
        <location evidence="1 9">Cell inner membrane</location>
        <topology evidence="1 9">Single-pass membrane protein</topology>
    </subcellularLocation>
</comment>
<evidence type="ECO:0000313" key="13">
    <source>
        <dbReference type="EMBL" id="SDF23853.1"/>
    </source>
</evidence>
<dbReference type="PANTHER" id="PTHR30386">
    <property type="entry name" value="MEMBRANE FUSION SUBUNIT OF EMRAB-TOLC MULTIDRUG EFFLUX PUMP"/>
    <property type="match status" value="1"/>
</dbReference>
<feature type="coiled-coil region" evidence="10">
    <location>
        <begin position="243"/>
        <end position="299"/>
    </location>
</feature>
<keyword evidence="8 9" id="KW-0472">Membrane</keyword>
<feature type="domain" description="AprE-like beta-barrel" evidence="12">
    <location>
        <begin position="341"/>
        <end position="429"/>
    </location>
</feature>
<comment type="caution">
    <text evidence="13">The sequence shown here is derived from an EMBL/GenBank/DDBJ whole genome shotgun (WGS) entry which is preliminary data.</text>
</comment>
<evidence type="ECO:0000256" key="7">
    <source>
        <dbReference type="ARBA" id="ARBA00022989"/>
    </source>
</evidence>
<sequence length="452" mass="50530">MAMVRSEESRDLTRWDDPLGHDTERNPMSWRFVLWVGYAILFLFFGVFGVWAAFAPLGSGAIATGQVQVAGSQKVVQHLEGGIIKEIRVREGDTVREGDVLMVLQGTQATVNQGRLVQRMFALMGEEARLIAERDDLPTVDFPDALTSKSDDPYVQSILEGERRLFEGRGAAFEGQQGLLDKRVAKSREEIVALKAQQRSDIRQLAIIEEEISGVRELFEKGLERKPRLLALQREQAALQGSIDNREALMARAEQTIAETEYQRLTLREQNRSDIETDLRETQTQLRDLREQLVSADDSIARNTVRAPIGGKVYGLRFHTEGGVIGPAEPLMNIAPENDELIVRAQLQPTDIDVVQVGAPATVRLTAYSQRTAKPIDGRVIDISPDVMQAQEGGQPYYEARVRLSKEMMRQHGVELVPGMQAMVIISTGDQTLLEYLISPLTRSLETALREQ</sequence>
<dbReference type="PRINTS" id="PR01490">
    <property type="entry name" value="RTXTOXIND"/>
</dbReference>
<dbReference type="InterPro" id="IPR010129">
    <property type="entry name" value="T1SS_HlyD"/>
</dbReference>
<dbReference type="RefSeq" id="WP_051244434.1">
    <property type="nucleotide sequence ID" value="NZ_FNBW01000002.1"/>
</dbReference>
<keyword evidence="6 9" id="KW-0812">Transmembrane</keyword>
<protein>
    <recommendedName>
        <fullName evidence="9">Membrane fusion protein (MFP) family protein</fullName>
    </recommendedName>
</protein>
<reference evidence="13 14" key="1">
    <citation type="submission" date="2016-10" db="EMBL/GenBank/DDBJ databases">
        <authorList>
            <person name="Varghese N."/>
            <person name="Submissions S."/>
        </authorList>
    </citation>
    <scope>NUCLEOTIDE SEQUENCE [LARGE SCALE GENOMIC DNA]</scope>
    <source>
        <strain evidence="13 14">DSM 18839</strain>
    </source>
</reference>
<evidence type="ECO:0000313" key="14">
    <source>
        <dbReference type="Proteomes" id="UP000198615"/>
    </source>
</evidence>
<dbReference type="GO" id="GO:0005886">
    <property type="term" value="C:plasma membrane"/>
    <property type="evidence" value="ECO:0007669"/>
    <property type="project" value="UniProtKB-SubCell"/>
</dbReference>
<evidence type="ECO:0000256" key="8">
    <source>
        <dbReference type="ARBA" id="ARBA00023136"/>
    </source>
</evidence>
<evidence type="ECO:0000259" key="12">
    <source>
        <dbReference type="Pfam" id="PF26002"/>
    </source>
</evidence>
<dbReference type="InterPro" id="IPR058982">
    <property type="entry name" value="Beta-barrel_AprE"/>
</dbReference>
<gene>
    <name evidence="13" type="ORF">SAMN05660686_00690</name>
</gene>
<dbReference type="Gene3D" id="2.40.30.170">
    <property type="match status" value="1"/>
</dbReference>
<keyword evidence="5 9" id="KW-0997">Cell inner membrane</keyword>
<evidence type="ECO:0000259" key="11">
    <source>
        <dbReference type="Pfam" id="PF25994"/>
    </source>
</evidence>
<dbReference type="AlphaFoldDB" id="A0A8G2BFE5"/>
<feature type="domain" description="AprE-like long alpha-helical hairpin" evidence="11">
    <location>
        <begin position="115"/>
        <end position="298"/>
    </location>
</feature>
<keyword evidence="4 9" id="KW-1003">Cell membrane</keyword>
<feature type="transmembrane region" description="Helical" evidence="9">
    <location>
        <begin position="32"/>
        <end position="54"/>
    </location>
</feature>
<evidence type="ECO:0000256" key="5">
    <source>
        <dbReference type="ARBA" id="ARBA00022519"/>
    </source>
</evidence>
<name>A0A8G2BFE5_9PROT</name>
<dbReference type="NCBIfam" id="TIGR01843">
    <property type="entry name" value="type_I_hlyD"/>
    <property type="match status" value="1"/>
</dbReference>
<dbReference type="OrthoDB" id="9810980at2"/>
<accession>A0A8G2BFE5</accession>
<evidence type="ECO:0000256" key="2">
    <source>
        <dbReference type="ARBA" id="ARBA00009477"/>
    </source>
</evidence>
<keyword evidence="3 9" id="KW-0813">Transport</keyword>
<evidence type="ECO:0000256" key="4">
    <source>
        <dbReference type="ARBA" id="ARBA00022475"/>
    </source>
</evidence>
<dbReference type="Proteomes" id="UP000198615">
    <property type="component" value="Unassembled WGS sequence"/>
</dbReference>
<evidence type="ECO:0000256" key="10">
    <source>
        <dbReference type="SAM" id="Coils"/>
    </source>
</evidence>
<dbReference type="EMBL" id="FNBW01000002">
    <property type="protein sequence ID" value="SDF23853.1"/>
    <property type="molecule type" value="Genomic_DNA"/>
</dbReference>
<dbReference type="InterPro" id="IPR050739">
    <property type="entry name" value="MFP"/>
</dbReference>